<feature type="non-terminal residue" evidence="5">
    <location>
        <position position="239"/>
    </location>
</feature>
<sequence>AILLQGKETLDPTYACGFYCNGNRNSYLIAIFIIQFDGIGSIAEYDIPQVVWSAKQNNPIKIRSTLELMSEGDLVLKDVDGTVAWSTNTSAKSDNATVWQSFDHPIDSLVLEQKLRQGQRLMLSVSKTNWTIDSMITLSVNGDGLFAQVETNPPQIYVKSNGPSWNASIEFPYVEFVNGSLSWFSNSTSSLNLISIPRASSAQYMKLGSDGHLTMYDWLYGFKEDLFKEYLNDCDYLTA</sequence>
<accession>A0ABD3J344</accession>
<keyword evidence="1" id="KW-0732">Signal</keyword>
<organism evidence="5 6">
    <name type="scientific">Eucalyptus globulus</name>
    <name type="common">Tasmanian blue gum</name>
    <dbReference type="NCBI Taxonomy" id="34317"/>
    <lineage>
        <taxon>Eukaryota</taxon>
        <taxon>Viridiplantae</taxon>
        <taxon>Streptophyta</taxon>
        <taxon>Embryophyta</taxon>
        <taxon>Tracheophyta</taxon>
        <taxon>Spermatophyta</taxon>
        <taxon>Magnoliopsida</taxon>
        <taxon>eudicotyledons</taxon>
        <taxon>Gunneridae</taxon>
        <taxon>Pentapetalae</taxon>
        <taxon>rosids</taxon>
        <taxon>malvids</taxon>
        <taxon>Myrtales</taxon>
        <taxon>Myrtaceae</taxon>
        <taxon>Myrtoideae</taxon>
        <taxon>Eucalypteae</taxon>
        <taxon>Eucalyptus</taxon>
    </lineage>
</organism>
<evidence type="ECO:0000259" key="4">
    <source>
        <dbReference type="PROSITE" id="PS50927"/>
    </source>
</evidence>
<dbReference type="EMBL" id="JBJKBG010000009">
    <property type="protein sequence ID" value="KAL3722011.1"/>
    <property type="molecule type" value="Genomic_DNA"/>
</dbReference>
<protein>
    <recommendedName>
        <fullName evidence="4">Bulb-type lectin domain-containing protein</fullName>
    </recommendedName>
</protein>
<keyword evidence="6" id="KW-1185">Reference proteome</keyword>
<feature type="non-terminal residue" evidence="5">
    <location>
        <position position="1"/>
    </location>
</feature>
<dbReference type="PROSITE" id="PS50927">
    <property type="entry name" value="BULB_LECTIN"/>
    <property type="match status" value="1"/>
</dbReference>
<evidence type="ECO:0000313" key="6">
    <source>
        <dbReference type="Proteomes" id="UP001634007"/>
    </source>
</evidence>
<dbReference type="AlphaFoldDB" id="A0ABD3J344"/>
<dbReference type="PANTHER" id="PTHR47976">
    <property type="entry name" value="G-TYPE LECTIN S-RECEPTOR-LIKE SERINE/THREONINE-PROTEIN KINASE SD2-5"/>
    <property type="match status" value="1"/>
</dbReference>
<evidence type="ECO:0000256" key="2">
    <source>
        <dbReference type="ARBA" id="ARBA00023157"/>
    </source>
</evidence>
<evidence type="ECO:0000313" key="5">
    <source>
        <dbReference type="EMBL" id="KAL3722011.1"/>
    </source>
</evidence>
<dbReference type="InterPro" id="IPR036426">
    <property type="entry name" value="Bulb-type_lectin_dom_sf"/>
</dbReference>
<name>A0ABD3J344_EUCGL</name>
<proteinExistence type="predicted"/>
<evidence type="ECO:0000256" key="3">
    <source>
        <dbReference type="ARBA" id="ARBA00023180"/>
    </source>
</evidence>
<keyword evidence="3" id="KW-0325">Glycoprotein</keyword>
<dbReference type="SUPFAM" id="SSF51110">
    <property type="entry name" value="alpha-D-mannose-specific plant lectins"/>
    <property type="match status" value="1"/>
</dbReference>
<gene>
    <name evidence="5" type="ORF">ACJRO7_034371</name>
</gene>
<feature type="domain" description="Bulb-type lectin" evidence="4">
    <location>
        <begin position="1"/>
        <end position="124"/>
    </location>
</feature>
<dbReference type="InterPro" id="IPR051343">
    <property type="entry name" value="G-type_lectin_kinases/EP1-like"/>
</dbReference>
<dbReference type="InterPro" id="IPR001480">
    <property type="entry name" value="Bulb-type_lectin_dom"/>
</dbReference>
<reference evidence="5 6" key="1">
    <citation type="submission" date="2024-11" db="EMBL/GenBank/DDBJ databases">
        <title>Chromosome-level genome assembly of Eucalyptus globulus Labill. provides insights into its genome evolution.</title>
        <authorList>
            <person name="Li X."/>
        </authorList>
    </citation>
    <scope>NUCLEOTIDE SEQUENCE [LARGE SCALE GENOMIC DNA]</scope>
    <source>
        <strain evidence="5">CL2024</strain>
        <tissue evidence="5">Fresh tender leaves</tissue>
    </source>
</reference>
<dbReference type="PANTHER" id="PTHR47976:SF30">
    <property type="entry name" value="RECEPTOR-LIKE SERINE_THREONINE-PROTEIN KINASE"/>
    <property type="match status" value="1"/>
</dbReference>
<comment type="caution">
    <text evidence="5">The sequence shown here is derived from an EMBL/GenBank/DDBJ whole genome shotgun (WGS) entry which is preliminary data.</text>
</comment>
<dbReference type="Proteomes" id="UP001634007">
    <property type="component" value="Unassembled WGS sequence"/>
</dbReference>
<evidence type="ECO:0000256" key="1">
    <source>
        <dbReference type="ARBA" id="ARBA00022729"/>
    </source>
</evidence>
<dbReference type="Gene3D" id="2.90.10.30">
    <property type="match status" value="1"/>
</dbReference>
<keyword evidence="2" id="KW-1015">Disulfide bond</keyword>